<evidence type="ECO:0000256" key="1">
    <source>
        <dbReference type="SAM" id="MobiDB-lite"/>
    </source>
</evidence>
<reference evidence="2 3" key="1">
    <citation type="submission" date="2022-01" db="EMBL/GenBank/DDBJ databases">
        <title>A chromosomal length assembly of Cordylochernes scorpioides.</title>
        <authorList>
            <person name="Zeh D."/>
            <person name="Zeh J."/>
        </authorList>
    </citation>
    <scope>NUCLEOTIDE SEQUENCE [LARGE SCALE GENOMIC DNA]</scope>
    <source>
        <strain evidence="2">IN4F17</strain>
        <tissue evidence="2">Whole Body</tissue>
    </source>
</reference>
<dbReference type="EMBL" id="CP092863">
    <property type="protein sequence ID" value="UYV60611.1"/>
    <property type="molecule type" value="Genomic_DNA"/>
</dbReference>
<dbReference type="Proteomes" id="UP001235939">
    <property type="component" value="Chromosome 01"/>
</dbReference>
<dbReference type="PANTHER" id="PTHR46060">
    <property type="entry name" value="MARINER MOS1 TRANSPOSASE-LIKE PROTEIN"/>
    <property type="match status" value="1"/>
</dbReference>
<feature type="region of interest" description="Disordered" evidence="1">
    <location>
        <begin position="258"/>
        <end position="294"/>
    </location>
</feature>
<dbReference type="InterPro" id="IPR036397">
    <property type="entry name" value="RNaseH_sf"/>
</dbReference>
<proteinExistence type="predicted"/>
<dbReference type="InterPro" id="IPR052709">
    <property type="entry name" value="Transposase-MT_Hybrid"/>
</dbReference>
<protein>
    <recommendedName>
        <fullName evidence="4">Transposase</fullName>
    </recommendedName>
</protein>
<organism evidence="2 3">
    <name type="scientific">Cordylochernes scorpioides</name>
    <dbReference type="NCBI Taxonomy" id="51811"/>
    <lineage>
        <taxon>Eukaryota</taxon>
        <taxon>Metazoa</taxon>
        <taxon>Ecdysozoa</taxon>
        <taxon>Arthropoda</taxon>
        <taxon>Chelicerata</taxon>
        <taxon>Arachnida</taxon>
        <taxon>Pseudoscorpiones</taxon>
        <taxon>Cheliferoidea</taxon>
        <taxon>Chernetidae</taxon>
        <taxon>Cordylochernes</taxon>
    </lineage>
</organism>
<dbReference type="PANTHER" id="PTHR46060:SF1">
    <property type="entry name" value="MARINER MOS1 TRANSPOSASE-LIKE PROTEIN"/>
    <property type="match status" value="1"/>
</dbReference>
<feature type="compositionally biased region" description="Basic and acidic residues" evidence="1">
    <location>
        <begin position="260"/>
        <end position="273"/>
    </location>
</feature>
<gene>
    <name evidence="2" type="ORF">LAZ67_1001654</name>
</gene>
<keyword evidence="3" id="KW-1185">Reference proteome</keyword>
<evidence type="ECO:0008006" key="4">
    <source>
        <dbReference type="Google" id="ProtNLM"/>
    </source>
</evidence>
<name>A0ABY6JVK8_9ARAC</name>
<sequence>MMSFQAFTLTLEFLTPTVFPAWFLMGVVLCEEKLDGAARATLTQHPASSRTTEITNHSSRISSAWSREQRLFEVKPFYPCFDFVSHRNGGSTNLHKVLCEKRIQGCRNILDVANSLRGCRHEPKTSFEWYKRFKEGREETADNERSGSPSTSTTPEKVNKVLELVREDRRITVRKVAEEAGISFGSTQSIMKDILGVRRLNAVLVPKDLTFDQKNARKETTSLDIEATTNDLELLKRVITGDEAWIYGFDAETTQQVSEWRFKNEPRQKKSEEGSQQSQGHVDGVLRLPEHRSS</sequence>
<evidence type="ECO:0000313" key="3">
    <source>
        <dbReference type="Proteomes" id="UP001235939"/>
    </source>
</evidence>
<accession>A0ABY6JVK8</accession>
<dbReference type="Gene3D" id="3.30.420.10">
    <property type="entry name" value="Ribonuclease H-like superfamily/Ribonuclease H"/>
    <property type="match status" value="1"/>
</dbReference>
<evidence type="ECO:0000313" key="2">
    <source>
        <dbReference type="EMBL" id="UYV60611.1"/>
    </source>
</evidence>